<proteinExistence type="predicted"/>
<dbReference type="Proteomes" id="UP001490940">
    <property type="component" value="Unassembled WGS sequence"/>
</dbReference>
<organism evidence="1 2">
    <name type="scientific">Enterobacter quasihormaechei</name>
    <dbReference type="NCBI Taxonomy" id="2529382"/>
    <lineage>
        <taxon>Bacteria</taxon>
        <taxon>Pseudomonadati</taxon>
        <taxon>Pseudomonadota</taxon>
        <taxon>Gammaproteobacteria</taxon>
        <taxon>Enterobacterales</taxon>
        <taxon>Enterobacteriaceae</taxon>
        <taxon>Enterobacter</taxon>
    </lineage>
</organism>
<evidence type="ECO:0000313" key="2">
    <source>
        <dbReference type="Proteomes" id="UP001490940"/>
    </source>
</evidence>
<dbReference type="Pfam" id="PF06092">
    <property type="entry name" value="DUF943"/>
    <property type="match status" value="1"/>
</dbReference>
<protein>
    <submittedName>
        <fullName evidence="1">DUF943 family protein</fullName>
    </submittedName>
</protein>
<dbReference type="RefSeq" id="WP_112791859.1">
    <property type="nucleotide sequence ID" value="NZ_JBCGUG010000006.1"/>
</dbReference>
<name>A0ABU9PHY6_9ENTR</name>
<sequence>MNSKSKVVIGSLVLLIFSYLLWTQRPVTVIRAGSQVEYDPTFVLEQFASKDRRFESYDIVVNHFPLTEWGRIHWYLEHKEELKKIYNIPSSDSYTITFWDIGSGFADIQTSSDGDLYCFPPKNDTEKHCIEKNILLDVEFDTATYERFSFSGSEYYWITMPDGKLVRIKNAL</sequence>
<evidence type="ECO:0000313" key="1">
    <source>
        <dbReference type="EMBL" id="MEM0704991.1"/>
    </source>
</evidence>
<dbReference type="EMBL" id="JBCGUG010000006">
    <property type="protein sequence ID" value="MEM0704991.1"/>
    <property type="molecule type" value="Genomic_DNA"/>
</dbReference>
<comment type="caution">
    <text evidence="1">The sequence shown here is derived from an EMBL/GenBank/DDBJ whole genome shotgun (WGS) entry which is preliminary data.</text>
</comment>
<dbReference type="InterPro" id="IPR010351">
    <property type="entry name" value="DUF943"/>
</dbReference>
<reference evidence="1 2" key="1">
    <citation type="submission" date="2024-04" db="EMBL/GenBank/DDBJ databases">
        <title>Draft genome sequence of a multidrug-resistant Enterobacter quasihormaechei Hakim RU_CBWE strain isolated from pond surface water at the University of Rajshahi in Bangladesh.</title>
        <authorList>
            <person name="Raihan J."/>
            <person name="Islam M.S."/>
            <person name="Khan M.U."/>
            <person name="Romance M."/>
            <person name="Haque M.H."/>
        </authorList>
    </citation>
    <scope>NUCLEOTIDE SEQUENCE [LARGE SCALE GENOMIC DNA]</scope>
    <source>
        <strain evidence="1 2">Hakim RU_CBWE</strain>
    </source>
</reference>
<keyword evidence="2" id="KW-1185">Reference proteome</keyword>
<accession>A0ABU9PHY6</accession>
<gene>
    <name evidence="1" type="ORF">AAGT82_11215</name>
</gene>